<comment type="subcellular location">
    <subcellularLocation>
        <location evidence="1">Nucleus</location>
        <location evidence="1">Nucleoplasm</location>
    </subcellularLocation>
</comment>
<dbReference type="OrthoDB" id="407442at2759"/>
<dbReference type="InterPro" id="IPR012677">
    <property type="entry name" value="Nucleotide-bd_a/b_plait_sf"/>
</dbReference>
<evidence type="ECO:0000256" key="3">
    <source>
        <dbReference type="ARBA" id="ARBA00023242"/>
    </source>
</evidence>
<evidence type="ECO:0000256" key="2">
    <source>
        <dbReference type="ARBA" id="ARBA00022884"/>
    </source>
</evidence>
<dbReference type="Proteomes" id="UP001154078">
    <property type="component" value="Chromosome 3"/>
</dbReference>
<dbReference type="PANTHER" id="PTHR13798">
    <property type="entry name" value="RNA BINDING MOTIF RBM PROTEIN -RELATED"/>
    <property type="match status" value="1"/>
</dbReference>
<evidence type="ECO:0000313" key="6">
    <source>
        <dbReference type="EMBL" id="CAH0552758.1"/>
    </source>
</evidence>
<dbReference type="SMART" id="SM00360">
    <property type="entry name" value="RRM"/>
    <property type="match status" value="1"/>
</dbReference>
<dbReference type="PANTHER" id="PTHR13798:SF11">
    <property type="entry name" value="RNA-BINDING PROTEIN 7-RELATED"/>
    <property type="match status" value="1"/>
</dbReference>
<gene>
    <name evidence="6" type="ORF">MELIAE_LOCUS4919</name>
</gene>
<dbReference type="GO" id="GO:0003727">
    <property type="term" value="F:single-stranded RNA binding"/>
    <property type="evidence" value="ECO:0007669"/>
    <property type="project" value="TreeGrafter"/>
</dbReference>
<name>A0A9P0B2P0_BRAAE</name>
<feature type="compositionally biased region" description="Basic and acidic residues" evidence="4">
    <location>
        <begin position="103"/>
        <end position="135"/>
    </location>
</feature>
<proteinExistence type="predicted"/>
<dbReference type="Gene3D" id="3.30.70.330">
    <property type="match status" value="1"/>
</dbReference>
<feature type="compositionally biased region" description="Polar residues" evidence="4">
    <location>
        <begin position="82"/>
        <end position="102"/>
    </location>
</feature>
<dbReference type="Pfam" id="PF00076">
    <property type="entry name" value="RRM_1"/>
    <property type="match status" value="1"/>
</dbReference>
<evidence type="ECO:0000259" key="5">
    <source>
        <dbReference type="SMART" id="SM00360"/>
    </source>
</evidence>
<organism evidence="6 7">
    <name type="scientific">Brassicogethes aeneus</name>
    <name type="common">Rape pollen beetle</name>
    <name type="synonym">Meligethes aeneus</name>
    <dbReference type="NCBI Taxonomy" id="1431903"/>
    <lineage>
        <taxon>Eukaryota</taxon>
        <taxon>Metazoa</taxon>
        <taxon>Ecdysozoa</taxon>
        <taxon>Arthropoda</taxon>
        <taxon>Hexapoda</taxon>
        <taxon>Insecta</taxon>
        <taxon>Pterygota</taxon>
        <taxon>Neoptera</taxon>
        <taxon>Endopterygota</taxon>
        <taxon>Coleoptera</taxon>
        <taxon>Polyphaga</taxon>
        <taxon>Cucujiformia</taxon>
        <taxon>Nitidulidae</taxon>
        <taxon>Meligethinae</taxon>
        <taxon>Brassicogethes</taxon>
    </lineage>
</organism>
<reference evidence="6" key="1">
    <citation type="submission" date="2021-12" db="EMBL/GenBank/DDBJ databases">
        <authorList>
            <person name="King R."/>
        </authorList>
    </citation>
    <scope>NUCLEOTIDE SEQUENCE</scope>
</reference>
<feature type="domain" description="RRM" evidence="5">
    <location>
        <begin position="6"/>
        <end position="78"/>
    </location>
</feature>
<dbReference type="InterPro" id="IPR035979">
    <property type="entry name" value="RBD_domain_sf"/>
</dbReference>
<protein>
    <recommendedName>
        <fullName evidence="5">RRM domain-containing protein</fullName>
    </recommendedName>
</protein>
<sequence>MDDARTVWCGNLSNQVTEELLYELFLQAAPLERVKIPTDKEGRRSNFAFITMKHEISVPYATQLLNGTSLFEKKINVKPRQAPQSQSNQRTMNLPMPHTSQNYRDREDDYRHDSRDNRRDYHKHDNRDNKHNEYGRHRRNYNRNYHERNNSRNRY</sequence>
<dbReference type="AlphaFoldDB" id="A0A9P0B2P0"/>
<accession>A0A9P0B2P0</accession>
<dbReference type="CDD" id="cd12336">
    <property type="entry name" value="RRM_RBM7_like"/>
    <property type="match status" value="1"/>
</dbReference>
<evidence type="ECO:0000256" key="1">
    <source>
        <dbReference type="ARBA" id="ARBA00004642"/>
    </source>
</evidence>
<dbReference type="GO" id="GO:0000381">
    <property type="term" value="P:regulation of alternative mRNA splicing, via spliceosome"/>
    <property type="evidence" value="ECO:0007669"/>
    <property type="project" value="TreeGrafter"/>
</dbReference>
<keyword evidence="2" id="KW-0694">RNA-binding</keyword>
<dbReference type="InterPro" id="IPR052285">
    <property type="entry name" value="NEXT_complex_subunit"/>
</dbReference>
<evidence type="ECO:0000313" key="7">
    <source>
        <dbReference type="Proteomes" id="UP001154078"/>
    </source>
</evidence>
<dbReference type="InterPro" id="IPR000504">
    <property type="entry name" value="RRM_dom"/>
</dbReference>
<evidence type="ECO:0000256" key="4">
    <source>
        <dbReference type="SAM" id="MobiDB-lite"/>
    </source>
</evidence>
<keyword evidence="7" id="KW-1185">Reference proteome</keyword>
<dbReference type="GO" id="GO:0005654">
    <property type="term" value="C:nucleoplasm"/>
    <property type="evidence" value="ECO:0007669"/>
    <property type="project" value="UniProtKB-SubCell"/>
</dbReference>
<feature type="region of interest" description="Disordered" evidence="4">
    <location>
        <begin position="77"/>
        <end position="155"/>
    </location>
</feature>
<feature type="compositionally biased region" description="Basic and acidic residues" evidence="4">
    <location>
        <begin position="144"/>
        <end position="155"/>
    </location>
</feature>
<keyword evidence="3" id="KW-0539">Nucleus</keyword>
<dbReference type="SUPFAM" id="SSF54928">
    <property type="entry name" value="RNA-binding domain, RBD"/>
    <property type="match status" value="1"/>
</dbReference>
<dbReference type="EMBL" id="OV121134">
    <property type="protein sequence ID" value="CAH0552758.1"/>
    <property type="molecule type" value="Genomic_DNA"/>
</dbReference>